<dbReference type="InParanoid" id="A0A1E7EZL4"/>
<protein>
    <recommendedName>
        <fullName evidence="3">WD40 repeat-like protein</fullName>
    </recommendedName>
</protein>
<reference evidence="1 2" key="1">
    <citation type="submission" date="2016-09" db="EMBL/GenBank/DDBJ databases">
        <title>Extensive genetic diversity and differential bi-allelic expression allows diatom success in the polar Southern Ocean.</title>
        <authorList>
            <consortium name="DOE Joint Genome Institute"/>
            <person name="Mock T."/>
            <person name="Otillar R.P."/>
            <person name="Strauss J."/>
            <person name="Dupont C."/>
            <person name="Frickenhaus S."/>
            <person name="Maumus F."/>
            <person name="Mcmullan M."/>
            <person name="Sanges R."/>
            <person name="Schmutz J."/>
            <person name="Toseland A."/>
            <person name="Valas R."/>
            <person name="Veluchamy A."/>
            <person name="Ward B.J."/>
            <person name="Allen A."/>
            <person name="Barry K."/>
            <person name="Falciatore A."/>
            <person name="Ferrante M."/>
            <person name="Fortunato A.E."/>
            <person name="Gloeckner G."/>
            <person name="Gruber A."/>
            <person name="Hipkin R."/>
            <person name="Janech M."/>
            <person name="Kroth P."/>
            <person name="Leese F."/>
            <person name="Lindquist E."/>
            <person name="Lyon B.R."/>
            <person name="Martin J."/>
            <person name="Mayer C."/>
            <person name="Parker M."/>
            <person name="Quesneville H."/>
            <person name="Raymond J."/>
            <person name="Uhlig C."/>
            <person name="Valentin K.U."/>
            <person name="Worden A.Z."/>
            <person name="Armbrust E.V."/>
            <person name="Bowler C."/>
            <person name="Green B."/>
            <person name="Moulton V."/>
            <person name="Van Oosterhout C."/>
            <person name="Grigoriev I."/>
        </authorList>
    </citation>
    <scope>NUCLEOTIDE SEQUENCE [LARGE SCALE GENOMIC DNA]</scope>
    <source>
        <strain evidence="1 2">CCMP1102</strain>
    </source>
</reference>
<evidence type="ECO:0008006" key="3">
    <source>
        <dbReference type="Google" id="ProtNLM"/>
    </source>
</evidence>
<dbReference type="Gene3D" id="2.130.10.10">
    <property type="entry name" value="YVTN repeat-like/Quinoprotein amine dehydrogenase"/>
    <property type="match status" value="2"/>
</dbReference>
<dbReference type="AlphaFoldDB" id="A0A1E7EZL4"/>
<dbReference type="EMBL" id="KV784369">
    <property type="protein sequence ID" value="OEU11274.1"/>
    <property type="molecule type" value="Genomic_DNA"/>
</dbReference>
<sequence>MIVMDEQIIIRILEFIPNRTDWNSVARCNKYIYNISKGILLPPWPTNFKLRVPGAGYGSDQKYTFLDRPTWSPDGTQIAGSAGGKIIIFDQRRGRLRFRHHGDNNNNSNINEIGWIAHDPTRNMNSEIRLIYSPDGSVLVSAASRPDWTLKIWKYNTNGDFKLIQEWNAHTDSTRNLYTACNFDISPCSKYIVVIVEQQILLKNIQNLKETIKSIVLPAWNYDDNVMFCKNDDHCSIFINIYDDETGEESIKIWRPYDAIDPEGDPDTTASLITIWESSVVSDYYDLALSHDNSMMAIFAHDKVMLYSVDNDTKSTALIQSVPANCRLDSMLNSIYFTPDDKCIVYTKAGCGLAFWNITTGKEITDQIKMTYHVNIKPRRCTKITVFFSPAGGAIRRLLVKDHNDTGYCIASYWEK</sequence>
<proteinExistence type="predicted"/>
<dbReference type="SUPFAM" id="SSF82171">
    <property type="entry name" value="DPP6 N-terminal domain-like"/>
    <property type="match status" value="1"/>
</dbReference>
<dbReference type="Proteomes" id="UP000095751">
    <property type="component" value="Unassembled WGS sequence"/>
</dbReference>
<evidence type="ECO:0000313" key="2">
    <source>
        <dbReference type="Proteomes" id="UP000095751"/>
    </source>
</evidence>
<dbReference type="OrthoDB" id="408728at2759"/>
<keyword evidence="2" id="KW-1185">Reference proteome</keyword>
<evidence type="ECO:0000313" key="1">
    <source>
        <dbReference type="EMBL" id="OEU11274.1"/>
    </source>
</evidence>
<name>A0A1E7EZL4_9STRA</name>
<accession>A0A1E7EZL4</accession>
<dbReference type="InterPro" id="IPR015943">
    <property type="entry name" value="WD40/YVTN_repeat-like_dom_sf"/>
</dbReference>
<dbReference type="KEGG" id="fcy:FRACYDRAFT_246387"/>
<gene>
    <name evidence="1" type="ORF">FRACYDRAFT_246387</name>
</gene>
<organism evidence="1 2">
    <name type="scientific">Fragilariopsis cylindrus CCMP1102</name>
    <dbReference type="NCBI Taxonomy" id="635003"/>
    <lineage>
        <taxon>Eukaryota</taxon>
        <taxon>Sar</taxon>
        <taxon>Stramenopiles</taxon>
        <taxon>Ochrophyta</taxon>
        <taxon>Bacillariophyta</taxon>
        <taxon>Bacillariophyceae</taxon>
        <taxon>Bacillariophycidae</taxon>
        <taxon>Bacillariales</taxon>
        <taxon>Bacillariaceae</taxon>
        <taxon>Fragilariopsis</taxon>
    </lineage>
</organism>